<feature type="compositionally biased region" description="Basic and acidic residues" evidence="4">
    <location>
        <begin position="125"/>
        <end position="135"/>
    </location>
</feature>
<gene>
    <name evidence="6" type="ORF">AB1Y20_022719</name>
</gene>
<evidence type="ECO:0000313" key="6">
    <source>
        <dbReference type="EMBL" id="KAL1521166.1"/>
    </source>
</evidence>
<sequence>MADDRATLEALNAELQRARQALLHAVNLLNSANLTFTYPLPVPPPPAAPSAPPPPHHPPPAANPDATDWALVVAIVAIAAVLLLAAVLAAPRLRKAFLSLRPAAATPLIAPAPAEGDSDLAEATRSGREAEAARKVADRQRLLDQLAGMRGCESFSPGDEASAVDVDEAVSRVGNLDAALLAAVTRGAGAREVRALLASGASPNAAFLDRCALTLAVRNCEAEVTRSLLEADAFIDKKDTRGWTPLMHAVDAHSTSYSREAVLLLLLDAGAAVDVWGHDLRGPLDLMVAKQQQQLSTADTTRASHITASKITMLMHQKSGTAGTRPLAAGEPSLAKRAGPSFSHPEGALSYSPS</sequence>
<comment type="caution">
    <text evidence="6">The sequence shown here is derived from an EMBL/GenBank/DDBJ whole genome shotgun (WGS) entry which is preliminary data.</text>
</comment>
<accession>A0AB34JH48</accession>
<protein>
    <submittedName>
        <fullName evidence="6">Uncharacterized protein</fullName>
    </submittedName>
</protein>
<feature type="region of interest" description="Disordered" evidence="4">
    <location>
        <begin position="112"/>
        <end position="135"/>
    </location>
</feature>
<name>A0AB34JH48_PRYPA</name>
<dbReference type="Pfam" id="PF12796">
    <property type="entry name" value="Ank_2"/>
    <property type="match status" value="1"/>
</dbReference>
<feature type="coiled-coil region" evidence="3">
    <location>
        <begin position="1"/>
        <end position="28"/>
    </location>
</feature>
<dbReference type="InterPro" id="IPR050745">
    <property type="entry name" value="Multifunctional_regulatory"/>
</dbReference>
<keyword evidence="3" id="KW-0175">Coiled coil</keyword>
<dbReference type="PANTHER" id="PTHR24189:SF50">
    <property type="entry name" value="ANKYRIN REPEAT AND SOCS BOX PROTEIN 2"/>
    <property type="match status" value="1"/>
</dbReference>
<evidence type="ECO:0000256" key="3">
    <source>
        <dbReference type="SAM" id="Coils"/>
    </source>
</evidence>
<evidence type="ECO:0000256" key="5">
    <source>
        <dbReference type="SAM" id="Phobius"/>
    </source>
</evidence>
<dbReference type="InterPro" id="IPR002110">
    <property type="entry name" value="Ankyrin_rpt"/>
</dbReference>
<evidence type="ECO:0000256" key="2">
    <source>
        <dbReference type="ARBA" id="ARBA00023043"/>
    </source>
</evidence>
<keyword evidence="7" id="KW-1185">Reference proteome</keyword>
<evidence type="ECO:0000256" key="4">
    <source>
        <dbReference type="SAM" id="MobiDB-lite"/>
    </source>
</evidence>
<dbReference type="InterPro" id="IPR036770">
    <property type="entry name" value="Ankyrin_rpt-contain_sf"/>
</dbReference>
<dbReference type="EMBL" id="JBGBPQ010000008">
    <property type="protein sequence ID" value="KAL1521166.1"/>
    <property type="molecule type" value="Genomic_DNA"/>
</dbReference>
<dbReference type="AlphaFoldDB" id="A0AB34JH48"/>
<evidence type="ECO:0000313" key="7">
    <source>
        <dbReference type="Proteomes" id="UP001515480"/>
    </source>
</evidence>
<organism evidence="6 7">
    <name type="scientific">Prymnesium parvum</name>
    <name type="common">Toxic golden alga</name>
    <dbReference type="NCBI Taxonomy" id="97485"/>
    <lineage>
        <taxon>Eukaryota</taxon>
        <taxon>Haptista</taxon>
        <taxon>Haptophyta</taxon>
        <taxon>Prymnesiophyceae</taxon>
        <taxon>Prymnesiales</taxon>
        <taxon>Prymnesiaceae</taxon>
        <taxon>Prymnesium</taxon>
    </lineage>
</organism>
<keyword evidence="1" id="KW-0677">Repeat</keyword>
<dbReference type="SUPFAM" id="SSF48403">
    <property type="entry name" value="Ankyrin repeat"/>
    <property type="match status" value="1"/>
</dbReference>
<feature type="region of interest" description="Disordered" evidence="4">
    <location>
        <begin position="319"/>
        <end position="354"/>
    </location>
</feature>
<keyword evidence="5" id="KW-0812">Transmembrane</keyword>
<proteinExistence type="predicted"/>
<keyword evidence="2" id="KW-0040">ANK repeat</keyword>
<dbReference type="Gene3D" id="1.25.40.20">
    <property type="entry name" value="Ankyrin repeat-containing domain"/>
    <property type="match status" value="1"/>
</dbReference>
<keyword evidence="5" id="KW-0472">Membrane</keyword>
<evidence type="ECO:0000256" key="1">
    <source>
        <dbReference type="ARBA" id="ARBA00022737"/>
    </source>
</evidence>
<feature type="transmembrane region" description="Helical" evidence="5">
    <location>
        <begin position="69"/>
        <end position="91"/>
    </location>
</feature>
<dbReference type="Proteomes" id="UP001515480">
    <property type="component" value="Unassembled WGS sequence"/>
</dbReference>
<dbReference type="PANTHER" id="PTHR24189">
    <property type="entry name" value="MYOTROPHIN"/>
    <property type="match status" value="1"/>
</dbReference>
<reference evidence="6 7" key="1">
    <citation type="journal article" date="2024" name="Science">
        <title>Giant polyketide synthase enzymes in the biosynthesis of giant marine polyether toxins.</title>
        <authorList>
            <person name="Fallon T.R."/>
            <person name="Shende V.V."/>
            <person name="Wierzbicki I.H."/>
            <person name="Pendleton A.L."/>
            <person name="Watervoot N.F."/>
            <person name="Auber R.P."/>
            <person name="Gonzalez D.J."/>
            <person name="Wisecaver J.H."/>
            <person name="Moore B.S."/>
        </authorList>
    </citation>
    <scope>NUCLEOTIDE SEQUENCE [LARGE SCALE GENOMIC DNA]</scope>
    <source>
        <strain evidence="6 7">12B1</strain>
    </source>
</reference>
<keyword evidence="5" id="KW-1133">Transmembrane helix</keyword>